<dbReference type="InterPro" id="IPR050272">
    <property type="entry name" value="Isochorismatase-like_hydrls"/>
</dbReference>
<dbReference type="PANTHER" id="PTHR43540">
    <property type="entry name" value="PEROXYUREIDOACRYLATE/UREIDOACRYLATE AMIDOHYDROLASE-RELATED"/>
    <property type="match status" value="1"/>
</dbReference>
<organism evidence="3 4">
    <name type="scientific">Stutzerimonas stutzeri</name>
    <name type="common">Pseudomonas stutzeri</name>
    <dbReference type="NCBI Taxonomy" id="316"/>
    <lineage>
        <taxon>Bacteria</taxon>
        <taxon>Pseudomonadati</taxon>
        <taxon>Pseudomonadota</taxon>
        <taxon>Gammaproteobacteria</taxon>
        <taxon>Pseudomonadales</taxon>
        <taxon>Pseudomonadaceae</taxon>
        <taxon>Stutzerimonas</taxon>
    </lineage>
</organism>
<dbReference type="RefSeq" id="WP_158190199.1">
    <property type="nucleotide sequence ID" value="NZ_CP046903.1"/>
</dbReference>
<evidence type="ECO:0000313" key="4">
    <source>
        <dbReference type="Proteomes" id="UP000438983"/>
    </source>
</evidence>
<dbReference type="Pfam" id="PF00857">
    <property type="entry name" value="Isochorismatase"/>
    <property type="match status" value="1"/>
</dbReference>
<dbReference type="GO" id="GO:0016787">
    <property type="term" value="F:hydrolase activity"/>
    <property type="evidence" value="ECO:0007669"/>
    <property type="project" value="UniProtKB-KW"/>
</dbReference>
<sequence>MIVTGDPYDFPITGVLEPQRTALLIIDMQRDFCDPAGYMHSRGDDVAAARAIVPRILGVLEIARRTGMLVIYTREGHRANLADLPASKRLKTARAGAQIGATGPLGRLLIRGEAGWDFIEEIQPLEGEVVVDKIGTGAFHATDLHDVLRNRRIENVVLTGVTTGVCVSSTAREATDRGYSVLVLEDCCAEPNPRYHDIAIELLKIEDGYLATVSSAKSFNKAFQSVSPGDTSSEGVRL</sequence>
<geneLocation type="plasmid" evidence="4">
    <name>p1_pm101005</name>
</geneLocation>
<dbReference type="Gene3D" id="3.40.50.850">
    <property type="entry name" value="Isochorismatase-like"/>
    <property type="match status" value="1"/>
</dbReference>
<gene>
    <name evidence="3" type="ORF">GQA94_21880</name>
</gene>
<dbReference type="Proteomes" id="UP000438983">
    <property type="component" value="Plasmid p1_PM101005"/>
</dbReference>
<dbReference type="AlphaFoldDB" id="A0A6I6M287"/>
<name>A0A6I6M287_STUST</name>
<reference evidence="3 4" key="1">
    <citation type="submission" date="2019-12" db="EMBL/GenBank/DDBJ databases">
        <title>Complete genome sequence of Pseudomonas stutzeri.</title>
        <authorList>
            <person name="Lim S.R."/>
            <person name="Kim J.H."/>
        </authorList>
    </citation>
    <scope>NUCLEOTIDE SEQUENCE [LARGE SCALE GENOMIC DNA]</scope>
    <source>
        <strain evidence="3 4">PM101005</strain>
        <plasmid evidence="4">p1_pm101005</plasmid>
    </source>
</reference>
<protein>
    <submittedName>
        <fullName evidence="3">Isochorismatase family protein</fullName>
    </submittedName>
</protein>
<accession>A0A6I6M287</accession>
<evidence type="ECO:0000259" key="2">
    <source>
        <dbReference type="Pfam" id="PF00857"/>
    </source>
</evidence>
<dbReference type="SUPFAM" id="SSF52499">
    <property type="entry name" value="Isochorismatase-like hydrolases"/>
    <property type="match status" value="1"/>
</dbReference>
<keyword evidence="3" id="KW-0614">Plasmid</keyword>
<dbReference type="OrthoDB" id="9791276at2"/>
<evidence type="ECO:0000256" key="1">
    <source>
        <dbReference type="ARBA" id="ARBA00022801"/>
    </source>
</evidence>
<dbReference type="CDD" id="cd00431">
    <property type="entry name" value="cysteine_hydrolases"/>
    <property type="match status" value="1"/>
</dbReference>
<keyword evidence="1" id="KW-0378">Hydrolase</keyword>
<evidence type="ECO:0000313" key="3">
    <source>
        <dbReference type="EMBL" id="QGZ32781.1"/>
    </source>
</evidence>
<dbReference type="EMBL" id="CP046903">
    <property type="protein sequence ID" value="QGZ32781.1"/>
    <property type="molecule type" value="Genomic_DNA"/>
</dbReference>
<dbReference type="InterPro" id="IPR000868">
    <property type="entry name" value="Isochorismatase-like_dom"/>
</dbReference>
<dbReference type="PANTHER" id="PTHR43540:SF9">
    <property type="entry name" value="FAMILY HYDROLASE, PUTATIVE (AFU_ORTHOLOGUE AFUA_2G08700)-RELATED"/>
    <property type="match status" value="1"/>
</dbReference>
<dbReference type="InterPro" id="IPR036380">
    <property type="entry name" value="Isochorismatase-like_sf"/>
</dbReference>
<proteinExistence type="predicted"/>
<feature type="domain" description="Isochorismatase-like" evidence="2">
    <location>
        <begin position="21"/>
        <end position="216"/>
    </location>
</feature>